<accession>A0AA97PNX2</accession>
<organism evidence="2">
    <name type="scientific">Pyricularia oryzae (strain Y34)</name>
    <name type="common">Rice blast fungus</name>
    <name type="synonym">Magnaporthe oryzae</name>
    <dbReference type="NCBI Taxonomy" id="1143189"/>
    <lineage>
        <taxon>Eukaryota</taxon>
        <taxon>Fungi</taxon>
        <taxon>Dikarya</taxon>
        <taxon>Ascomycota</taxon>
        <taxon>Pezizomycotina</taxon>
        <taxon>Sordariomycetes</taxon>
        <taxon>Sordariomycetidae</taxon>
        <taxon>Magnaporthales</taxon>
        <taxon>Pyriculariaceae</taxon>
        <taxon>Pyricularia</taxon>
    </lineage>
</organism>
<keyword evidence="1" id="KW-0732">Signal</keyword>
<proteinExistence type="predicted"/>
<name>A0AA97PNX2_PYRO3</name>
<dbReference type="EMBL" id="JH792936">
    <property type="protein sequence ID" value="ELQ41671.1"/>
    <property type="molecule type" value="Genomic_DNA"/>
</dbReference>
<sequence length="72" mass="7437">MLSLKTLLLVSVSCLAQLAAAHPLDNGGLEPRQQKICSPNGHTDGDLTNPNSLCTLCNSGCQRVAGQPACCS</sequence>
<gene>
    <name evidence="2" type="ORF">OOU_Y34scaffold00258g5</name>
</gene>
<protein>
    <submittedName>
        <fullName evidence="2">Uncharacterized protein</fullName>
    </submittedName>
</protein>
<dbReference type="AlphaFoldDB" id="A0AA97PNX2"/>
<evidence type="ECO:0000256" key="1">
    <source>
        <dbReference type="SAM" id="SignalP"/>
    </source>
</evidence>
<evidence type="ECO:0000313" key="2">
    <source>
        <dbReference type="EMBL" id="ELQ41671.1"/>
    </source>
</evidence>
<dbReference type="Proteomes" id="UP000011086">
    <property type="component" value="Unassembled WGS sequence"/>
</dbReference>
<feature type="chain" id="PRO_5041726169" evidence="1">
    <location>
        <begin position="22"/>
        <end position="72"/>
    </location>
</feature>
<reference evidence="2" key="1">
    <citation type="journal article" date="2012" name="PLoS Genet.">
        <title>Comparative analysis of the genomes of two field isolates of the rice blast fungus Magnaporthe oryzae.</title>
        <authorList>
            <person name="Xue M."/>
            <person name="Yang J."/>
            <person name="Li Z."/>
            <person name="Hu S."/>
            <person name="Yao N."/>
            <person name="Dean R.A."/>
            <person name="Zhao W."/>
            <person name="Shen M."/>
            <person name="Zhang H."/>
            <person name="Li C."/>
            <person name="Liu L."/>
            <person name="Cao L."/>
            <person name="Xu X."/>
            <person name="Xing Y."/>
            <person name="Hsiang T."/>
            <person name="Zhang Z."/>
            <person name="Xu J.R."/>
            <person name="Peng Y.L."/>
        </authorList>
    </citation>
    <scope>NUCLEOTIDE SEQUENCE</scope>
    <source>
        <strain evidence="2">Y34</strain>
    </source>
</reference>
<feature type="signal peptide" evidence="1">
    <location>
        <begin position="1"/>
        <end position="21"/>
    </location>
</feature>